<organism evidence="1 2">
    <name type="scientific">Candidatus Danuiimicrobium aquiferis</name>
    <dbReference type="NCBI Taxonomy" id="1801832"/>
    <lineage>
        <taxon>Bacteria</taxon>
        <taxon>Pseudomonadati</taxon>
        <taxon>Candidatus Omnitrophota</taxon>
        <taxon>Candidatus Danuiimicrobium</taxon>
    </lineage>
</organism>
<dbReference type="InterPro" id="IPR008023">
    <property type="entry name" value="DUF748"/>
</dbReference>
<proteinExistence type="predicted"/>
<reference evidence="1 2" key="1">
    <citation type="journal article" date="2016" name="Nat. Commun.">
        <title>Thousands of microbial genomes shed light on interconnected biogeochemical processes in an aquifer system.</title>
        <authorList>
            <person name="Anantharaman K."/>
            <person name="Brown C.T."/>
            <person name="Hug L.A."/>
            <person name="Sharon I."/>
            <person name="Castelle C.J."/>
            <person name="Probst A.J."/>
            <person name="Thomas B.C."/>
            <person name="Singh A."/>
            <person name="Wilkins M.J."/>
            <person name="Karaoz U."/>
            <person name="Brodie E.L."/>
            <person name="Williams K.H."/>
            <person name="Hubbard S.S."/>
            <person name="Banfield J.F."/>
        </authorList>
    </citation>
    <scope>NUCLEOTIDE SEQUENCE [LARGE SCALE GENOMIC DNA]</scope>
</reference>
<dbReference type="PANTHER" id="PTHR30441">
    <property type="entry name" value="DUF748 DOMAIN-CONTAINING PROTEIN"/>
    <property type="match status" value="1"/>
</dbReference>
<dbReference type="AlphaFoldDB" id="A0A1G1L270"/>
<dbReference type="EMBL" id="MHFR01000012">
    <property type="protein sequence ID" value="OGW99241.1"/>
    <property type="molecule type" value="Genomic_DNA"/>
</dbReference>
<accession>A0A1G1L270</accession>
<dbReference type="GO" id="GO:0090313">
    <property type="term" value="P:regulation of protein targeting to membrane"/>
    <property type="evidence" value="ECO:0007669"/>
    <property type="project" value="TreeGrafter"/>
</dbReference>
<name>A0A1G1L270_9BACT</name>
<dbReference type="Proteomes" id="UP000178187">
    <property type="component" value="Unassembled WGS sequence"/>
</dbReference>
<evidence type="ECO:0000313" key="2">
    <source>
        <dbReference type="Proteomes" id="UP000178187"/>
    </source>
</evidence>
<dbReference type="Pfam" id="PF05359">
    <property type="entry name" value="DUF748"/>
    <property type="match status" value="1"/>
</dbReference>
<comment type="caution">
    <text evidence="1">The sequence shown here is derived from an EMBL/GenBank/DDBJ whole genome shotgun (WGS) entry which is preliminary data.</text>
</comment>
<evidence type="ECO:0000313" key="1">
    <source>
        <dbReference type="EMBL" id="OGW99241.1"/>
    </source>
</evidence>
<dbReference type="PANTHER" id="PTHR30441:SF8">
    <property type="entry name" value="DUF748 DOMAIN-CONTAINING PROTEIN"/>
    <property type="match status" value="1"/>
</dbReference>
<sequence>MLLIKRLSMIFLILFVLAFFILQVSSNFLLAPLLRKEGHALFRTPVYIEKAGANLLKGSFWMKGVKVKNREKFGETDFFSAKRLSVDINLLSLLTNQFVVGQIRLEDPVIHLVQNETGGMNIVEIINDIGGKFKKLARSNLKYLSWISLYEVEKFSIKSGSISFVNQTVPDQKFLLSPLSLSLERLAYPHDPEETLPSTVYLNTILREKFSGQMLVAGRMDPFTVKKNFDVTASFKDIVLDRTDLFFSQFPMNFEDGLLELKMKAFCQEDILDLNFDGFIHRLKFNAKLAPEGDAGLVFGIPAHKMMNFFNQLIPGKDRLDIQFQVKGDLNDPNFDIGREVRQKFEQTVRTQIENKMGSVTKGPAEGTIS</sequence>
<protein>
    <recommendedName>
        <fullName evidence="3">AsmA-like C-terminal domain-containing protein</fullName>
    </recommendedName>
</protein>
<dbReference type="GO" id="GO:0005886">
    <property type="term" value="C:plasma membrane"/>
    <property type="evidence" value="ECO:0007669"/>
    <property type="project" value="TreeGrafter"/>
</dbReference>
<dbReference type="InterPro" id="IPR052894">
    <property type="entry name" value="AsmA-related"/>
</dbReference>
<gene>
    <name evidence="1" type="ORF">A3G33_02275</name>
</gene>
<evidence type="ECO:0008006" key="3">
    <source>
        <dbReference type="Google" id="ProtNLM"/>
    </source>
</evidence>